<gene>
    <name evidence="4" type="primary">g11871</name>
    <name evidence="4" type="ORF">VP750_LOCUS10600</name>
</gene>
<sequence length="109" mass="12880">MASESIEDRFKKAVWIIRNGPKMDSTNEQKLTFYSYFKQATKGDVQGSQPWAVQLEARAKWDWWAKLKGMSKEEAMEKYIDLLGDPEVWENHEMLKTQYKPEEFDLAKV</sequence>
<dbReference type="Gene3D" id="1.20.80.10">
    <property type="match status" value="1"/>
</dbReference>
<dbReference type="Proteomes" id="UP001497392">
    <property type="component" value="Unassembled WGS sequence"/>
</dbReference>
<dbReference type="InterPro" id="IPR035984">
    <property type="entry name" value="Acyl-CoA-binding_sf"/>
</dbReference>
<dbReference type="EMBL" id="CAXHTA020000019">
    <property type="protein sequence ID" value="CAL5228694.1"/>
    <property type="molecule type" value="Genomic_DNA"/>
</dbReference>
<dbReference type="PROSITE" id="PS51228">
    <property type="entry name" value="ACB_2"/>
    <property type="match status" value="1"/>
</dbReference>
<evidence type="ECO:0000259" key="3">
    <source>
        <dbReference type="PROSITE" id="PS51228"/>
    </source>
</evidence>
<dbReference type="PANTHER" id="PTHR23310:SF115">
    <property type="entry name" value="ACB DOMAIN-CONTAINING PROTEIN"/>
    <property type="match status" value="1"/>
</dbReference>
<evidence type="ECO:0000256" key="2">
    <source>
        <dbReference type="ARBA" id="ARBA00023121"/>
    </source>
</evidence>
<protein>
    <submittedName>
        <fullName evidence="4">G11871 protein</fullName>
    </submittedName>
</protein>
<organism evidence="4 5">
    <name type="scientific">Coccomyxa viridis</name>
    <dbReference type="NCBI Taxonomy" id="1274662"/>
    <lineage>
        <taxon>Eukaryota</taxon>
        <taxon>Viridiplantae</taxon>
        <taxon>Chlorophyta</taxon>
        <taxon>core chlorophytes</taxon>
        <taxon>Trebouxiophyceae</taxon>
        <taxon>Trebouxiophyceae incertae sedis</taxon>
        <taxon>Coccomyxaceae</taxon>
        <taxon>Coccomyxa</taxon>
    </lineage>
</organism>
<accession>A0ABP1G924</accession>
<dbReference type="InterPro" id="IPR000582">
    <property type="entry name" value="Acyl-CoA-binding_protein"/>
</dbReference>
<dbReference type="SUPFAM" id="SSF47027">
    <property type="entry name" value="Acyl-CoA binding protein"/>
    <property type="match status" value="1"/>
</dbReference>
<reference evidence="4 5" key="1">
    <citation type="submission" date="2024-06" db="EMBL/GenBank/DDBJ databases">
        <authorList>
            <person name="Kraege A."/>
            <person name="Thomma B."/>
        </authorList>
    </citation>
    <scope>NUCLEOTIDE SEQUENCE [LARGE SCALE GENOMIC DNA]</scope>
</reference>
<dbReference type="PANTHER" id="PTHR23310">
    <property type="entry name" value="ACYL-COA-BINDING PROTEIN, ACBP"/>
    <property type="match status" value="1"/>
</dbReference>
<evidence type="ECO:0000313" key="5">
    <source>
        <dbReference type="Proteomes" id="UP001497392"/>
    </source>
</evidence>
<comment type="caution">
    <text evidence="4">The sequence shown here is derived from an EMBL/GenBank/DDBJ whole genome shotgun (WGS) entry which is preliminary data.</text>
</comment>
<name>A0ABP1G924_9CHLO</name>
<proteinExistence type="inferred from homology"/>
<dbReference type="PRINTS" id="PR00689">
    <property type="entry name" value="ACOABINDINGP"/>
</dbReference>
<dbReference type="Pfam" id="PF00887">
    <property type="entry name" value="ACBP"/>
    <property type="match status" value="1"/>
</dbReference>
<comment type="similarity">
    <text evidence="1">Belongs to the ACBP family.</text>
</comment>
<evidence type="ECO:0000256" key="1">
    <source>
        <dbReference type="ARBA" id="ARBA00005567"/>
    </source>
</evidence>
<feature type="domain" description="ACB" evidence="3">
    <location>
        <begin position="6"/>
        <end position="101"/>
    </location>
</feature>
<dbReference type="InterPro" id="IPR014352">
    <property type="entry name" value="FERM/acyl-CoA-bd_prot_sf"/>
</dbReference>
<keyword evidence="5" id="KW-1185">Reference proteome</keyword>
<evidence type="ECO:0000313" key="4">
    <source>
        <dbReference type="EMBL" id="CAL5228694.1"/>
    </source>
</evidence>
<keyword evidence="2" id="KW-0446">Lipid-binding</keyword>